<dbReference type="OrthoDB" id="761598at2759"/>
<keyword evidence="1" id="KW-0812">Transmembrane</keyword>
<dbReference type="Pfam" id="PF04654">
    <property type="entry name" value="DUF599"/>
    <property type="match status" value="1"/>
</dbReference>
<gene>
    <name evidence="3" type="ORF">BCR33DRAFT_723175</name>
</gene>
<dbReference type="PANTHER" id="PTHR31881:SF6">
    <property type="entry name" value="OS09G0494600 PROTEIN"/>
    <property type="match status" value="1"/>
</dbReference>
<reference evidence="3 4" key="1">
    <citation type="submission" date="2016-07" db="EMBL/GenBank/DDBJ databases">
        <title>Pervasive Adenine N6-methylation of Active Genes in Fungi.</title>
        <authorList>
            <consortium name="DOE Joint Genome Institute"/>
            <person name="Mondo S.J."/>
            <person name="Dannebaum R.O."/>
            <person name="Kuo R.C."/>
            <person name="Labutti K."/>
            <person name="Haridas S."/>
            <person name="Kuo A."/>
            <person name="Salamov A."/>
            <person name="Ahrendt S.R."/>
            <person name="Lipzen A."/>
            <person name="Sullivan W."/>
            <person name="Andreopoulos W.B."/>
            <person name="Clum A."/>
            <person name="Lindquist E."/>
            <person name="Daum C."/>
            <person name="Ramamoorthy G.K."/>
            <person name="Gryganskyi A."/>
            <person name="Culley D."/>
            <person name="Magnuson J.K."/>
            <person name="James T.Y."/>
            <person name="O'Malley M.A."/>
            <person name="Stajich J.E."/>
            <person name="Spatafora J.W."/>
            <person name="Visel A."/>
            <person name="Grigoriev I.V."/>
        </authorList>
    </citation>
    <scope>NUCLEOTIDE SEQUENCE [LARGE SCALE GENOMIC DNA]</scope>
    <source>
        <strain evidence="3 4">JEL800</strain>
    </source>
</reference>
<accession>A0A1Y2BFL7</accession>
<dbReference type="AlphaFoldDB" id="A0A1Y2BFL7"/>
<evidence type="ECO:0000313" key="4">
    <source>
        <dbReference type="Proteomes" id="UP000193642"/>
    </source>
</evidence>
<keyword evidence="1" id="KW-1133">Transmembrane helix</keyword>
<organism evidence="3 4">
    <name type="scientific">Rhizoclosmatium globosum</name>
    <dbReference type="NCBI Taxonomy" id="329046"/>
    <lineage>
        <taxon>Eukaryota</taxon>
        <taxon>Fungi</taxon>
        <taxon>Fungi incertae sedis</taxon>
        <taxon>Chytridiomycota</taxon>
        <taxon>Chytridiomycota incertae sedis</taxon>
        <taxon>Chytridiomycetes</taxon>
        <taxon>Chytridiales</taxon>
        <taxon>Chytriomycetaceae</taxon>
        <taxon>Rhizoclosmatium</taxon>
    </lineage>
</organism>
<dbReference type="InterPro" id="IPR006747">
    <property type="entry name" value="DUF599"/>
</dbReference>
<keyword evidence="2" id="KW-0732">Signal</keyword>
<sequence length="112" mass="12562">MPIDATNCGLVVAYHVWLVSVVRTAPHKTVYGVNGLSRKAWVATIMRGKNKDILAVQSLRNLIWHLLFWLLVVIIFGFMPSCNSGLHPETTDSKQSFGSQFGFVLDDFLARK</sequence>
<name>A0A1Y2BFL7_9FUNG</name>
<dbReference type="Proteomes" id="UP000193642">
    <property type="component" value="Unassembled WGS sequence"/>
</dbReference>
<feature type="signal peptide" evidence="2">
    <location>
        <begin position="1"/>
        <end position="24"/>
    </location>
</feature>
<proteinExistence type="predicted"/>
<evidence type="ECO:0000256" key="1">
    <source>
        <dbReference type="SAM" id="Phobius"/>
    </source>
</evidence>
<evidence type="ECO:0000313" key="3">
    <source>
        <dbReference type="EMBL" id="ORY33604.1"/>
    </source>
</evidence>
<keyword evidence="4" id="KW-1185">Reference proteome</keyword>
<protein>
    <recommendedName>
        <fullName evidence="5">Transmembrane protein</fullName>
    </recommendedName>
</protein>
<comment type="caution">
    <text evidence="3">The sequence shown here is derived from an EMBL/GenBank/DDBJ whole genome shotgun (WGS) entry which is preliminary data.</text>
</comment>
<feature type="transmembrane region" description="Helical" evidence="1">
    <location>
        <begin position="62"/>
        <end position="79"/>
    </location>
</feature>
<dbReference type="EMBL" id="MCGO01000067">
    <property type="protein sequence ID" value="ORY33604.1"/>
    <property type="molecule type" value="Genomic_DNA"/>
</dbReference>
<feature type="chain" id="PRO_5012146762" description="Transmembrane protein" evidence="2">
    <location>
        <begin position="25"/>
        <end position="112"/>
    </location>
</feature>
<keyword evidence="1" id="KW-0472">Membrane</keyword>
<evidence type="ECO:0008006" key="5">
    <source>
        <dbReference type="Google" id="ProtNLM"/>
    </source>
</evidence>
<dbReference type="PANTHER" id="PTHR31881">
    <property type="match status" value="1"/>
</dbReference>
<evidence type="ECO:0000256" key="2">
    <source>
        <dbReference type="SAM" id="SignalP"/>
    </source>
</evidence>